<evidence type="ECO:0000313" key="3">
    <source>
        <dbReference type="Proteomes" id="UP001367030"/>
    </source>
</evidence>
<dbReference type="RefSeq" id="WP_340339835.1">
    <property type="nucleotide sequence ID" value="NZ_JBBKZS010000038.1"/>
</dbReference>
<feature type="domain" description="MaoC-like" evidence="1">
    <location>
        <begin position="19"/>
        <end position="121"/>
    </location>
</feature>
<dbReference type="CDD" id="cd03450">
    <property type="entry name" value="NodN"/>
    <property type="match status" value="1"/>
</dbReference>
<protein>
    <submittedName>
        <fullName evidence="2">MaoC family dehydratase</fullName>
    </submittedName>
</protein>
<accession>A0ABU8XIV6</accession>
<sequence>MHHHSRLCAMPLLNRDNLQQYVGQSIGTSSWVEVPQARIDAFADCTEDRQWIHIDVERAKRESPFGAPIAHGFLTLSLLPITSYELLGGLKPTKSVNYGLDKLRFMSPVAAGSRVRNHIKLLAAEPREDGWTLLRTENTVEIEGQPKPALVAVSLGLFSWA</sequence>
<dbReference type="EMBL" id="JBBKZS010000038">
    <property type="protein sequence ID" value="MEJ8859800.1"/>
    <property type="molecule type" value="Genomic_DNA"/>
</dbReference>
<proteinExistence type="predicted"/>
<name>A0ABU8XIV6_9BURK</name>
<gene>
    <name evidence="2" type="ORF">WKW79_34970</name>
</gene>
<keyword evidence="3" id="KW-1185">Reference proteome</keyword>
<dbReference type="InterPro" id="IPR002539">
    <property type="entry name" value="MaoC-like_dom"/>
</dbReference>
<dbReference type="Gene3D" id="3.10.129.10">
    <property type="entry name" value="Hotdog Thioesterase"/>
    <property type="match status" value="1"/>
</dbReference>
<dbReference type="InterPro" id="IPR039375">
    <property type="entry name" value="NodN-like"/>
</dbReference>
<comment type="caution">
    <text evidence="2">The sequence shown here is derived from an EMBL/GenBank/DDBJ whole genome shotgun (WGS) entry which is preliminary data.</text>
</comment>
<reference evidence="2 3" key="1">
    <citation type="submission" date="2024-03" db="EMBL/GenBank/DDBJ databases">
        <title>Novel species of the genus Variovorax.</title>
        <authorList>
            <person name="Liu Q."/>
            <person name="Xin Y.-H."/>
        </authorList>
    </citation>
    <scope>NUCLEOTIDE SEQUENCE [LARGE SCALE GENOMIC DNA]</scope>
    <source>
        <strain evidence="2 3">KACC 18901</strain>
    </source>
</reference>
<evidence type="ECO:0000313" key="2">
    <source>
        <dbReference type="EMBL" id="MEJ8859800.1"/>
    </source>
</evidence>
<dbReference type="PANTHER" id="PTHR42993:SF1">
    <property type="entry name" value="MAOC-LIKE DEHYDRATASE DOMAIN-CONTAINING PROTEIN"/>
    <property type="match status" value="1"/>
</dbReference>
<dbReference type="Pfam" id="PF01575">
    <property type="entry name" value="MaoC_dehydratas"/>
    <property type="match status" value="1"/>
</dbReference>
<dbReference type="PANTHER" id="PTHR42993">
    <property type="entry name" value="MAOC-LIKE DEHYDRATASE DOMAIN-CONTAINING PROTEIN"/>
    <property type="match status" value="1"/>
</dbReference>
<evidence type="ECO:0000259" key="1">
    <source>
        <dbReference type="Pfam" id="PF01575"/>
    </source>
</evidence>
<organism evidence="2 3">
    <name type="scientific">Variovorax robiniae</name>
    <dbReference type="NCBI Taxonomy" id="1836199"/>
    <lineage>
        <taxon>Bacteria</taxon>
        <taxon>Pseudomonadati</taxon>
        <taxon>Pseudomonadota</taxon>
        <taxon>Betaproteobacteria</taxon>
        <taxon>Burkholderiales</taxon>
        <taxon>Comamonadaceae</taxon>
        <taxon>Variovorax</taxon>
    </lineage>
</organism>
<dbReference type="Proteomes" id="UP001367030">
    <property type="component" value="Unassembled WGS sequence"/>
</dbReference>
<dbReference type="SUPFAM" id="SSF54637">
    <property type="entry name" value="Thioesterase/thiol ester dehydrase-isomerase"/>
    <property type="match status" value="1"/>
</dbReference>
<dbReference type="InterPro" id="IPR029069">
    <property type="entry name" value="HotDog_dom_sf"/>
</dbReference>